<protein>
    <submittedName>
        <fullName evidence="2">Uncharacterized protein</fullName>
    </submittedName>
</protein>
<sequence>QEPPPGFEYKGTIEVQGIDKEYRSRSRGSTAALQPSAPVHQPSFPISQPVVPTPSMGNCPPGWQQMMLTAGSCGPCPSGG</sequence>
<feature type="region of interest" description="Disordered" evidence="1">
    <location>
        <begin position="25"/>
        <end position="46"/>
    </location>
</feature>
<feature type="non-terminal residue" evidence="2">
    <location>
        <position position="1"/>
    </location>
</feature>
<dbReference type="AlphaFoldDB" id="A0A8S2YI56"/>
<dbReference type="Proteomes" id="UP000676336">
    <property type="component" value="Unassembled WGS sequence"/>
</dbReference>
<reference evidence="2" key="1">
    <citation type="submission" date="2021-02" db="EMBL/GenBank/DDBJ databases">
        <authorList>
            <person name="Nowell W R."/>
        </authorList>
    </citation>
    <scope>NUCLEOTIDE SEQUENCE</scope>
</reference>
<evidence type="ECO:0000313" key="2">
    <source>
        <dbReference type="EMBL" id="CAF4564048.1"/>
    </source>
</evidence>
<accession>A0A8S2YI56</accession>
<evidence type="ECO:0000313" key="6">
    <source>
        <dbReference type="Proteomes" id="UP000676336"/>
    </source>
</evidence>
<proteinExistence type="predicted"/>
<comment type="caution">
    <text evidence="2">The sequence shown here is derived from an EMBL/GenBank/DDBJ whole genome shotgun (WGS) entry which is preliminary data.</text>
</comment>
<name>A0A8S2YI56_9BILA</name>
<organism evidence="2 6">
    <name type="scientific">Rotaria magnacalcarata</name>
    <dbReference type="NCBI Taxonomy" id="392030"/>
    <lineage>
        <taxon>Eukaryota</taxon>
        <taxon>Metazoa</taxon>
        <taxon>Spiralia</taxon>
        <taxon>Gnathifera</taxon>
        <taxon>Rotifera</taxon>
        <taxon>Eurotatoria</taxon>
        <taxon>Bdelloidea</taxon>
        <taxon>Philodinida</taxon>
        <taxon>Philodinidae</taxon>
        <taxon>Rotaria</taxon>
    </lineage>
</organism>
<evidence type="ECO:0000313" key="3">
    <source>
        <dbReference type="EMBL" id="CAF4948768.1"/>
    </source>
</evidence>
<feature type="non-terminal residue" evidence="2">
    <location>
        <position position="80"/>
    </location>
</feature>
<dbReference type="EMBL" id="CAJOBJ010208591">
    <property type="protein sequence ID" value="CAF5004377.1"/>
    <property type="molecule type" value="Genomic_DNA"/>
</dbReference>
<evidence type="ECO:0000313" key="5">
    <source>
        <dbReference type="EMBL" id="CAF5004377.1"/>
    </source>
</evidence>
<dbReference type="EMBL" id="CAJOBI010187212">
    <property type="protein sequence ID" value="CAF4948768.1"/>
    <property type="molecule type" value="Genomic_DNA"/>
</dbReference>
<dbReference type="Proteomes" id="UP000681720">
    <property type="component" value="Unassembled WGS sequence"/>
</dbReference>
<dbReference type="EMBL" id="CAJOBI010095766">
    <property type="protein sequence ID" value="CAF4564048.1"/>
    <property type="molecule type" value="Genomic_DNA"/>
</dbReference>
<dbReference type="EMBL" id="CAJOBJ010203221">
    <property type="protein sequence ID" value="CAF4989222.1"/>
    <property type="molecule type" value="Genomic_DNA"/>
</dbReference>
<gene>
    <name evidence="4" type="ORF">GIL414_LOCUS56525</name>
    <name evidence="5" type="ORF">GIL414_LOCUS57443</name>
    <name evidence="2" type="ORF">SMN809_LOCUS37570</name>
    <name evidence="3" type="ORF">SMN809_LOCUS54005</name>
</gene>
<evidence type="ECO:0000313" key="4">
    <source>
        <dbReference type="EMBL" id="CAF4989222.1"/>
    </source>
</evidence>
<evidence type="ECO:0000256" key="1">
    <source>
        <dbReference type="SAM" id="MobiDB-lite"/>
    </source>
</evidence>